<keyword evidence="3" id="KW-1185">Reference proteome</keyword>
<dbReference type="EMBL" id="ML978124">
    <property type="protein sequence ID" value="KAF2100787.1"/>
    <property type="molecule type" value="Genomic_DNA"/>
</dbReference>
<evidence type="ECO:0000313" key="2">
    <source>
        <dbReference type="EMBL" id="KAF2100787.1"/>
    </source>
</evidence>
<name>A0A9P4ILT3_9PEZI</name>
<feature type="transmembrane region" description="Helical" evidence="1">
    <location>
        <begin position="111"/>
        <end position="130"/>
    </location>
</feature>
<gene>
    <name evidence="2" type="ORF">NA57DRAFT_74383</name>
</gene>
<feature type="transmembrane region" description="Helical" evidence="1">
    <location>
        <begin position="231"/>
        <end position="252"/>
    </location>
</feature>
<feature type="transmembrane region" description="Helical" evidence="1">
    <location>
        <begin position="79"/>
        <end position="99"/>
    </location>
</feature>
<keyword evidence="1" id="KW-0812">Transmembrane</keyword>
<dbReference type="Proteomes" id="UP000799772">
    <property type="component" value="Unassembled WGS sequence"/>
</dbReference>
<proteinExistence type="predicted"/>
<sequence>MNFVGDAAASIFPLLKAVIPASDREEFLRLVGENIASPLSWSLLVNIDVPQVTHRIRKYVLNGDSKEAWGLKESYKDTFALEAVSAAIIAQIVITMPGLSDFGNIHWTATAFAYTSLVSGILSTFCSFYIQKILSDLHSPEDVREWLTSPRNSLADRILTAIFGQDRPEWTTDHTANQGDRIPSLTAASALTAPNRLLSFSIVSLFVALGIYLGSLWTAKLGALKGSNANLAVLLFFIIFSAWAVFVVYLPLNSKRVDQITASLVRNEEEHGVQIPELGSNKHQTAQMTAVASSEAPDVRDSIREALRASIRAQEESLKAQKALLDWFHSQSG</sequence>
<comment type="caution">
    <text evidence="2">The sequence shown here is derived from an EMBL/GenBank/DDBJ whole genome shotgun (WGS) entry which is preliminary data.</text>
</comment>
<protein>
    <submittedName>
        <fullName evidence="2">Uncharacterized protein</fullName>
    </submittedName>
</protein>
<dbReference type="OrthoDB" id="4941332at2759"/>
<dbReference type="AlphaFoldDB" id="A0A9P4ILT3"/>
<organism evidence="2 3">
    <name type="scientific">Rhizodiscina lignyota</name>
    <dbReference type="NCBI Taxonomy" id="1504668"/>
    <lineage>
        <taxon>Eukaryota</taxon>
        <taxon>Fungi</taxon>
        <taxon>Dikarya</taxon>
        <taxon>Ascomycota</taxon>
        <taxon>Pezizomycotina</taxon>
        <taxon>Dothideomycetes</taxon>
        <taxon>Pleosporomycetidae</taxon>
        <taxon>Aulographales</taxon>
        <taxon>Rhizodiscinaceae</taxon>
        <taxon>Rhizodiscina</taxon>
    </lineage>
</organism>
<reference evidence="2" key="1">
    <citation type="journal article" date="2020" name="Stud. Mycol.">
        <title>101 Dothideomycetes genomes: a test case for predicting lifestyles and emergence of pathogens.</title>
        <authorList>
            <person name="Haridas S."/>
            <person name="Albert R."/>
            <person name="Binder M."/>
            <person name="Bloem J."/>
            <person name="Labutti K."/>
            <person name="Salamov A."/>
            <person name="Andreopoulos B."/>
            <person name="Baker S."/>
            <person name="Barry K."/>
            <person name="Bills G."/>
            <person name="Bluhm B."/>
            <person name="Cannon C."/>
            <person name="Castanera R."/>
            <person name="Culley D."/>
            <person name="Daum C."/>
            <person name="Ezra D."/>
            <person name="Gonzalez J."/>
            <person name="Henrissat B."/>
            <person name="Kuo A."/>
            <person name="Liang C."/>
            <person name="Lipzen A."/>
            <person name="Lutzoni F."/>
            <person name="Magnuson J."/>
            <person name="Mondo S."/>
            <person name="Nolan M."/>
            <person name="Ohm R."/>
            <person name="Pangilinan J."/>
            <person name="Park H.-J."/>
            <person name="Ramirez L."/>
            <person name="Alfaro M."/>
            <person name="Sun H."/>
            <person name="Tritt A."/>
            <person name="Yoshinaga Y."/>
            <person name="Zwiers L.-H."/>
            <person name="Turgeon B."/>
            <person name="Goodwin S."/>
            <person name="Spatafora J."/>
            <person name="Crous P."/>
            <person name="Grigoriev I."/>
        </authorList>
    </citation>
    <scope>NUCLEOTIDE SEQUENCE</scope>
    <source>
        <strain evidence="2">CBS 133067</strain>
    </source>
</reference>
<evidence type="ECO:0000256" key="1">
    <source>
        <dbReference type="SAM" id="Phobius"/>
    </source>
</evidence>
<keyword evidence="1" id="KW-0472">Membrane</keyword>
<evidence type="ECO:0000313" key="3">
    <source>
        <dbReference type="Proteomes" id="UP000799772"/>
    </source>
</evidence>
<accession>A0A9P4ILT3</accession>
<keyword evidence="1" id="KW-1133">Transmembrane helix</keyword>
<feature type="transmembrane region" description="Helical" evidence="1">
    <location>
        <begin position="197"/>
        <end position="219"/>
    </location>
</feature>